<feature type="region of interest" description="Disordered" evidence="7">
    <location>
        <begin position="25"/>
        <end position="56"/>
    </location>
</feature>
<feature type="region of interest" description="Disordered" evidence="7">
    <location>
        <begin position="75"/>
        <end position="96"/>
    </location>
</feature>
<keyword evidence="3" id="KW-0949">S-adenosyl-L-methionine</keyword>
<keyword evidence="2" id="KW-0808">Transferase</keyword>
<dbReference type="GO" id="GO:0003682">
    <property type="term" value="F:chromatin binding"/>
    <property type="evidence" value="ECO:0007669"/>
    <property type="project" value="TreeGrafter"/>
</dbReference>
<dbReference type="InterPro" id="IPR001214">
    <property type="entry name" value="SET_dom"/>
</dbReference>
<evidence type="ECO:0000259" key="8">
    <source>
        <dbReference type="PROSITE" id="PS50280"/>
    </source>
</evidence>
<dbReference type="GO" id="GO:0031507">
    <property type="term" value="P:heterochromatin formation"/>
    <property type="evidence" value="ECO:0007669"/>
    <property type="project" value="TreeGrafter"/>
</dbReference>
<dbReference type="Pfam" id="PF00856">
    <property type="entry name" value="SET"/>
    <property type="match status" value="1"/>
</dbReference>
<keyword evidence="11" id="KW-1185">Reference proteome</keyword>
<evidence type="ECO:0000259" key="9">
    <source>
        <dbReference type="PROSITE" id="PS51633"/>
    </source>
</evidence>
<protein>
    <recommendedName>
        <fullName evidence="12">SET domain-containing protein</fullName>
    </recommendedName>
</protein>
<feature type="region of interest" description="Disordered" evidence="7">
    <location>
        <begin position="140"/>
        <end position="186"/>
    </location>
</feature>
<feature type="compositionally biased region" description="Polar residues" evidence="7">
    <location>
        <begin position="156"/>
        <end position="165"/>
    </location>
</feature>
<feature type="domain" description="CXC" evidence="9">
    <location>
        <begin position="854"/>
        <end position="963"/>
    </location>
</feature>
<dbReference type="Pfam" id="PF18264">
    <property type="entry name" value="preSET_CXC"/>
    <property type="match status" value="1"/>
</dbReference>
<evidence type="ECO:0008006" key="12">
    <source>
        <dbReference type="Google" id="ProtNLM"/>
    </source>
</evidence>
<feature type="compositionally biased region" description="Polar residues" evidence="7">
    <location>
        <begin position="1135"/>
        <end position="1156"/>
    </location>
</feature>
<evidence type="ECO:0000256" key="3">
    <source>
        <dbReference type="ARBA" id="ARBA00022691"/>
    </source>
</evidence>
<accession>A0A2T2NXG3</accession>
<dbReference type="InterPro" id="IPR026489">
    <property type="entry name" value="CXC_dom"/>
</dbReference>
<dbReference type="Proteomes" id="UP000240883">
    <property type="component" value="Unassembled WGS sequence"/>
</dbReference>
<evidence type="ECO:0000256" key="2">
    <source>
        <dbReference type="ARBA" id="ARBA00022679"/>
    </source>
</evidence>
<dbReference type="SMART" id="SM00317">
    <property type="entry name" value="SET"/>
    <property type="match status" value="1"/>
</dbReference>
<feature type="compositionally biased region" description="Low complexity" evidence="7">
    <location>
        <begin position="222"/>
        <end position="235"/>
    </location>
</feature>
<name>A0A2T2NXG3_CORCC</name>
<dbReference type="GO" id="GO:0005634">
    <property type="term" value="C:nucleus"/>
    <property type="evidence" value="ECO:0007669"/>
    <property type="project" value="TreeGrafter"/>
</dbReference>
<dbReference type="PROSITE" id="PS50280">
    <property type="entry name" value="SET"/>
    <property type="match status" value="1"/>
</dbReference>
<feature type="compositionally biased region" description="Basic and acidic residues" evidence="7">
    <location>
        <begin position="1281"/>
        <end position="1291"/>
    </location>
</feature>
<dbReference type="GO" id="GO:0032259">
    <property type="term" value="P:methylation"/>
    <property type="evidence" value="ECO:0007669"/>
    <property type="project" value="UniProtKB-KW"/>
</dbReference>
<keyword evidence="4" id="KW-0805">Transcription regulation</keyword>
<evidence type="ECO:0000256" key="4">
    <source>
        <dbReference type="ARBA" id="ARBA00023015"/>
    </source>
</evidence>
<reference evidence="10 11" key="1">
    <citation type="journal article" date="2018" name="Front. Microbiol.">
        <title>Genome-Wide Analysis of Corynespora cassiicola Leaf Fall Disease Putative Effectors.</title>
        <authorList>
            <person name="Lopez D."/>
            <person name="Ribeiro S."/>
            <person name="Label P."/>
            <person name="Fumanal B."/>
            <person name="Venisse J.S."/>
            <person name="Kohler A."/>
            <person name="de Oliveira R.R."/>
            <person name="Labutti K."/>
            <person name="Lipzen A."/>
            <person name="Lail K."/>
            <person name="Bauer D."/>
            <person name="Ohm R.A."/>
            <person name="Barry K.W."/>
            <person name="Spatafora J."/>
            <person name="Grigoriev I.V."/>
            <person name="Martin F.M."/>
            <person name="Pujade-Renaud V."/>
        </authorList>
    </citation>
    <scope>NUCLEOTIDE SEQUENCE [LARGE SCALE GENOMIC DNA]</scope>
    <source>
        <strain evidence="10 11">Philippines</strain>
    </source>
</reference>
<dbReference type="PANTHER" id="PTHR45747:SF4">
    <property type="entry name" value="HISTONE-LYSINE N-METHYLTRANSFERASE E(Z)"/>
    <property type="match status" value="1"/>
</dbReference>
<feature type="compositionally biased region" description="Basic and acidic residues" evidence="7">
    <location>
        <begin position="765"/>
        <end position="792"/>
    </location>
</feature>
<dbReference type="InterPro" id="IPR046341">
    <property type="entry name" value="SET_dom_sf"/>
</dbReference>
<dbReference type="GO" id="GO:0140951">
    <property type="term" value="F:histone H3K27 trimethyltransferase activity"/>
    <property type="evidence" value="ECO:0007669"/>
    <property type="project" value="UniProtKB-EC"/>
</dbReference>
<feature type="region of interest" description="Disordered" evidence="7">
    <location>
        <begin position="1124"/>
        <end position="1320"/>
    </location>
</feature>
<evidence type="ECO:0000256" key="1">
    <source>
        <dbReference type="ARBA" id="ARBA00022603"/>
    </source>
</evidence>
<feature type="compositionally biased region" description="Acidic residues" evidence="7">
    <location>
        <begin position="1193"/>
        <end position="1222"/>
    </location>
</feature>
<dbReference type="SUPFAM" id="SSF82199">
    <property type="entry name" value="SET domain"/>
    <property type="match status" value="1"/>
</dbReference>
<dbReference type="PROSITE" id="PS51633">
    <property type="entry name" value="CXC"/>
    <property type="match status" value="1"/>
</dbReference>
<proteinExistence type="predicted"/>
<keyword evidence="1" id="KW-0489">Methyltransferase</keyword>
<evidence type="ECO:0000256" key="5">
    <source>
        <dbReference type="ARBA" id="ARBA00023163"/>
    </source>
</evidence>
<gene>
    <name evidence="10" type="ORF">BS50DRAFT_548006</name>
</gene>
<feature type="region of interest" description="Disordered" evidence="7">
    <location>
        <begin position="719"/>
        <end position="809"/>
    </location>
</feature>
<feature type="domain" description="SET" evidence="8">
    <location>
        <begin position="978"/>
        <end position="1095"/>
    </location>
</feature>
<comment type="catalytic activity">
    <reaction evidence="6">
        <text>L-lysyl(27)-[histone H3] + 3 S-adenosyl-L-methionine = N(6),N(6),N(6)-trimethyl-L-lysyl(27)-[histone H3] + 3 S-adenosyl-L-homocysteine + 3 H(+)</text>
        <dbReference type="Rhea" id="RHEA:60292"/>
        <dbReference type="Rhea" id="RHEA-COMP:15535"/>
        <dbReference type="Rhea" id="RHEA-COMP:15548"/>
        <dbReference type="ChEBI" id="CHEBI:15378"/>
        <dbReference type="ChEBI" id="CHEBI:29969"/>
        <dbReference type="ChEBI" id="CHEBI:57856"/>
        <dbReference type="ChEBI" id="CHEBI:59789"/>
        <dbReference type="ChEBI" id="CHEBI:61961"/>
        <dbReference type="EC" id="2.1.1.356"/>
    </reaction>
</comment>
<organism evidence="10 11">
    <name type="scientific">Corynespora cassiicola Philippines</name>
    <dbReference type="NCBI Taxonomy" id="1448308"/>
    <lineage>
        <taxon>Eukaryota</taxon>
        <taxon>Fungi</taxon>
        <taxon>Dikarya</taxon>
        <taxon>Ascomycota</taxon>
        <taxon>Pezizomycotina</taxon>
        <taxon>Dothideomycetes</taxon>
        <taxon>Pleosporomycetidae</taxon>
        <taxon>Pleosporales</taxon>
        <taxon>Corynesporascaceae</taxon>
        <taxon>Corynespora</taxon>
    </lineage>
</organism>
<feature type="compositionally biased region" description="Acidic residues" evidence="7">
    <location>
        <begin position="1252"/>
        <end position="1269"/>
    </location>
</feature>
<evidence type="ECO:0000256" key="7">
    <source>
        <dbReference type="SAM" id="MobiDB-lite"/>
    </source>
</evidence>
<dbReference type="InterPro" id="IPR041355">
    <property type="entry name" value="Pre-SET_CXC"/>
</dbReference>
<feature type="compositionally biased region" description="Low complexity" evidence="7">
    <location>
        <begin position="1124"/>
        <end position="1134"/>
    </location>
</feature>
<sequence>MARAGDTLANSICLDSDSDEVVQPWKQHASVSQIPGSVSGPAAKPQGQPPQQTVFPQPNHLIVDLTGDEMDLTITNHAPGSLPESSRNEGTQNVHPAQIPFHNPSSAKETSGMFGPLSKSTTISRTTIANLPPKLRLTARKSAPTSPFGTERAATLLSSSRNVSSREGIYSSAITGPSRTKGDTDADASQIMAASGIAPTPALPVSIKESSPVECPGTSIETSRPTTLPTSTSSFGISSESSAILEHQPVTEPAAAPAVAAVARPSAMASRPGRSIKSAPSTASIIAPAFRRPNHSGPALRQVFEAPSQDISASPRAASTARQDLGLAIQKVVTENSQHNKESSIQIKPPISPEKAPSTEAPHRESLAIPDVRLQLEMAVTNGELENAWSVVENAFQKHWDKLHNTYRYIVHSVMRRERSCYAREDAQKALRLRKQQNPPIATSRTPIQETSPFSEMHPIQKLVTDSDSIPGSVLISQEVLDGRRKNDAVRSCFQIPVTSYRSDAVKIPPFKEYLSVKRSILVENQTKLWYYPYLQDDDLQARHFLYKDLPAVYHMKNELQPFHNLHTEQSRFYRSLALGLLQELGLGLEHILCWFLAPQDEIKSGNASLTGSNAFEPYVLNRALHLHDNYREEELWKGFLATMDPLPVTKVRMAAIACLVFLEGCDFSLWHLARRCDAAQAYILSVTQVSRPVHGFSYRSKACRVCHEHDCLFHGEYRDGPGNDSDDDPEVLIPQKEPVEEPTKPPGGKPRKKSGKQSRKQPRKMSEKEVEKEAQKAAEKEPERESAKEAEETVLESHIPSVLDFDPGHEARESDVEQAINYRRHVNADAVPENSKDIKQGRDLPKAGADFDVAWAAANLDNLNWEKRKPFYPCKHEGTSCDQAKCRCFRENICCEKTCLCADTCNRRFPGCKCSPGGNLCATNAISCICRRLNRECDADLCGACGAPEVLDPANRHDEHIGERKCRNVAIQRNVPKKTMIGTSEVHGFGLYIGQDVKKNDYLGEYKGEIVTRRESERRGKIYEYEKTEYLFNQSRGQEVDATYVGNKTRFINNADKKFSNCTPKILLCNTVLRTGLFASKNLKAGTELFFDYYYPEEKQKDFQQPKRPAVVAVKKKMSASADSASSYKTASSNPSLEHSTRGSTRLTTQSQQAQPARVKTSLSAKHPPQNMAKKAAPSYFVSRKSVARPDEFEDKDGENDEDEDEYEYEYEVDDDEDGDEPFNPSQTKEEGEGSVSEPVSEGEKEFAANGDDDNEEEDDDDEYEETVTGDIWDVPVTDNETRRSEDLLPARRTRQSALARRSNWSRKRKRIIEDDEDE</sequence>
<feature type="region of interest" description="Disordered" evidence="7">
    <location>
        <begin position="334"/>
        <end position="361"/>
    </location>
</feature>
<dbReference type="STRING" id="1448308.A0A2T2NXG3"/>
<feature type="compositionally biased region" description="Basic residues" evidence="7">
    <location>
        <begin position="750"/>
        <end position="764"/>
    </location>
</feature>
<evidence type="ECO:0000256" key="6">
    <source>
        <dbReference type="ARBA" id="ARBA00048568"/>
    </source>
</evidence>
<dbReference type="Gene3D" id="2.170.270.10">
    <property type="entry name" value="SET domain"/>
    <property type="match status" value="1"/>
</dbReference>
<evidence type="ECO:0000313" key="10">
    <source>
        <dbReference type="EMBL" id="PSN70111.1"/>
    </source>
</evidence>
<dbReference type="InterPro" id="IPR045318">
    <property type="entry name" value="EZH1/2-like"/>
</dbReference>
<keyword evidence="5" id="KW-0804">Transcription</keyword>
<dbReference type="OrthoDB" id="6141102at2759"/>
<dbReference type="EMBL" id="KZ678132">
    <property type="protein sequence ID" value="PSN70111.1"/>
    <property type="molecule type" value="Genomic_DNA"/>
</dbReference>
<feature type="compositionally biased region" description="Polar residues" evidence="7">
    <location>
        <begin position="75"/>
        <end position="95"/>
    </location>
</feature>
<feature type="compositionally biased region" description="Low complexity" evidence="7">
    <location>
        <begin position="40"/>
        <end position="52"/>
    </location>
</feature>
<evidence type="ECO:0000313" key="11">
    <source>
        <dbReference type="Proteomes" id="UP000240883"/>
    </source>
</evidence>
<dbReference type="PANTHER" id="PTHR45747">
    <property type="entry name" value="HISTONE-LYSINE N-METHYLTRANSFERASE E(Z)"/>
    <property type="match status" value="1"/>
</dbReference>
<feature type="region of interest" description="Disordered" evidence="7">
    <location>
        <begin position="202"/>
        <end position="235"/>
    </location>
</feature>